<evidence type="ECO:0000313" key="2">
    <source>
        <dbReference type="EMBL" id="VXA90437.1"/>
    </source>
</evidence>
<accession>A0A653LFF2</accession>
<dbReference type="InterPro" id="IPR029069">
    <property type="entry name" value="HotDog_dom_sf"/>
</dbReference>
<dbReference type="RefSeq" id="WP_047946123.1">
    <property type="nucleotide sequence ID" value="NZ_BPWB01000005.1"/>
</dbReference>
<dbReference type="InterPro" id="IPR052342">
    <property type="entry name" value="MCH/BMMD"/>
</dbReference>
<proteinExistence type="predicted"/>
<protein>
    <submittedName>
        <fullName evidence="2">Enoyl-CoA hydratase</fullName>
    </submittedName>
</protein>
<sequence length="125" mass="14146">MVRPGDQFQTSKTYTHEDVIQFGNMTGDLGKHHTVLDDQGRLMVHGFLTASLATKLGGQFHFIGQEMTCTFIRPVYTGDTITCQMAVTKVEPLEKYHRVHLFSRYINQHGEEVITGKSEGVVFKK</sequence>
<evidence type="ECO:0000259" key="1">
    <source>
        <dbReference type="Pfam" id="PF03061"/>
    </source>
</evidence>
<gene>
    <name evidence="2" type="ORF">BACI348_10061</name>
</gene>
<dbReference type="AlphaFoldDB" id="A0A653LFF2"/>
<feature type="domain" description="Thioesterase" evidence="1">
    <location>
        <begin position="51"/>
        <end position="90"/>
    </location>
</feature>
<dbReference type="Gene3D" id="3.10.129.10">
    <property type="entry name" value="Hotdog Thioesterase"/>
    <property type="match status" value="1"/>
</dbReference>
<dbReference type="Pfam" id="PF03061">
    <property type="entry name" value="4HBT"/>
    <property type="match status" value="1"/>
</dbReference>
<evidence type="ECO:0000313" key="3">
    <source>
        <dbReference type="Proteomes" id="UP000433089"/>
    </source>
</evidence>
<dbReference type="EMBL" id="CABWLH010000001">
    <property type="protein sequence ID" value="VXA90437.1"/>
    <property type="molecule type" value="Genomic_DNA"/>
</dbReference>
<organism evidence="2 3">
    <name type="scientific">Bacillus altitudinis</name>
    <dbReference type="NCBI Taxonomy" id="293387"/>
    <lineage>
        <taxon>Bacteria</taxon>
        <taxon>Bacillati</taxon>
        <taxon>Bacillota</taxon>
        <taxon>Bacilli</taxon>
        <taxon>Bacillales</taxon>
        <taxon>Bacillaceae</taxon>
        <taxon>Bacillus</taxon>
    </lineage>
</organism>
<reference evidence="2 3" key="1">
    <citation type="submission" date="2019-10" db="EMBL/GenBank/DDBJ databases">
        <authorList>
            <person name="Karimi E."/>
        </authorList>
    </citation>
    <scope>NUCLEOTIDE SEQUENCE [LARGE SCALE GENOMIC DNA]</scope>
    <source>
        <strain evidence="2">Bacillus sp. 348</strain>
    </source>
</reference>
<dbReference type="InterPro" id="IPR006683">
    <property type="entry name" value="Thioestr_dom"/>
</dbReference>
<dbReference type="PANTHER" id="PTHR43664">
    <property type="entry name" value="MONOAMINE OXIDASE-RELATED"/>
    <property type="match status" value="1"/>
</dbReference>
<name>A0A653LFF2_BACAB</name>
<dbReference type="Proteomes" id="UP000433089">
    <property type="component" value="Unassembled WGS sequence"/>
</dbReference>
<dbReference type="SUPFAM" id="SSF54637">
    <property type="entry name" value="Thioesterase/thiol ester dehydrase-isomerase"/>
    <property type="match status" value="1"/>
</dbReference>
<dbReference type="PANTHER" id="PTHR43664:SF1">
    <property type="entry name" value="BETA-METHYLMALYL-COA DEHYDRATASE"/>
    <property type="match status" value="1"/>
</dbReference>